<dbReference type="InterPro" id="IPR036638">
    <property type="entry name" value="HLH_DNA-bd_sf"/>
</dbReference>
<accession>A0A8T0CYI5</accession>
<dbReference type="AlphaFoldDB" id="A0A8T0CYI5"/>
<dbReference type="PANTHER" id="PTHR19290">
    <property type="entry name" value="BASIC HELIX-LOOP-HELIX PROTEIN NEUROGENIN-RELATED"/>
    <property type="match status" value="1"/>
</dbReference>
<dbReference type="GO" id="GO:0005634">
    <property type="term" value="C:nucleus"/>
    <property type="evidence" value="ECO:0007669"/>
    <property type="project" value="TreeGrafter"/>
</dbReference>
<dbReference type="Proteomes" id="UP000699462">
    <property type="component" value="Unassembled WGS sequence"/>
</dbReference>
<sequence length="293" mass="32694">MDLNVDLYRSLMSAQEDILNGNSQVTSSVASNKPLGSHARLLAKLNRRRRKHVSPKNQPSSKLSNSATESDFYEGVVTEEELQELRLTINQRERKRMQDLNSAMDGLRCVLPYAGSPPVRKLSKIATLLLAKNYILLLSKTIEQLQQQATSNVTCSCFMMNSDSFVVDSKRDLKKKATKPTDCEWNDINQPRTKQITNTKVKSNKNSEPRLHNDVHDVATNLVLSNADSSNMVCNSNLDRSTSGPFPCACPKNIGTYTPYFHAFSSVLTLAQPSSGSHNFVNPYASNRKINIL</sequence>
<dbReference type="CDD" id="cd11429">
    <property type="entry name" value="bHLH_TS_OLIG"/>
    <property type="match status" value="1"/>
</dbReference>
<dbReference type="OrthoDB" id="10011855at2759"/>
<dbReference type="InterPro" id="IPR011598">
    <property type="entry name" value="bHLH_dom"/>
</dbReference>
<name>A0A8T0CYI5_9TREM</name>
<dbReference type="GO" id="GO:0046983">
    <property type="term" value="F:protein dimerization activity"/>
    <property type="evidence" value="ECO:0007669"/>
    <property type="project" value="InterPro"/>
</dbReference>
<dbReference type="GO" id="GO:0061564">
    <property type="term" value="P:axon development"/>
    <property type="evidence" value="ECO:0007669"/>
    <property type="project" value="TreeGrafter"/>
</dbReference>
<dbReference type="SUPFAM" id="SSF47459">
    <property type="entry name" value="HLH, helix-loop-helix DNA-binding domain"/>
    <property type="match status" value="1"/>
</dbReference>
<evidence type="ECO:0000313" key="4">
    <source>
        <dbReference type="Proteomes" id="UP000699462"/>
    </source>
</evidence>
<comment type="caution">
    <text evidence="3">The sequence shown here is derived from an EMBL/GenBank/DDBJ whole genome shotgun (WGS) entry which is preliminary data.</text>
</comment>
<organism evidence="3 4">
    <name type="scientific">Paragonimus westermani</name>
    <dbReference type="NCBI Taxonomy" id="34504"/>
    <lineage>
        <taxon>Eukaryota</taxon>
        <taxon>Metazoa</taxon>
        <taxon>Spiralia</taxon>
        <taxon>Lophotrochozoa</taxon>
        <taxon>Platyhelminthes</taxon>
        <taxon>Trematoda</taxon>
        <taxon>Digenea</taxon>
        <taxon>Plagiorchiida</taxon>
        <taxon>Troglotremata</taxon>
        <taxon>Troglotrematidae</taxon>
        <taxon>Paragonimus</taxon>
    </lineage>
</organism>
<evidence type="ECO:0000259" key="2">
    <source>
        <dbReference type="PROSITE" id="PS50888"/>
    </source>
</evidence>
<gene>
    <name evidence="3" type="ORF">P879_08275</name>
</gene>
<keyword evidence="4" id="KW-1185">Reference proteome</keyword>
<evidence type="ECO:0000256" key="1">
    <source>
        <dbReference type="SAM" id="MobiDB-lite"/>
    </source>
</evidence>
<feature type="region of interest" description="Disordered" evidence="1">
    <location>
        <begin position="48"/>
        <end position="68"/>
    </location>
</feature>
<dbReference type="GO" id="GO:0070888">
    <property type="term" value="F:E-box binding"/>
    <property type="evidence" value="ECO:0007669"/>
    <property type="project" value="TreeGrafter"/>
</dbReference>
<dbReference type="SMART" id="SM00353">
    <property type="entry name" value="HLH"/>
    <property type="match status" value="1"/>
</dbReference>
<dbReference type="GO" id="GO:0045944">
    <property type="term" value="P:positive regulation of transcription by RNA polymerase II"/>
    <property type="evidence" value="ECO:0007669"/>
    <property type="project" value="TreeGrafter"/>
</dbReference>
<dbReference type="EMBL" id="JTDF01022298">
    <property type="protein sequence ID" value="KAF8560695.1"/>
    <property type="molecule type" value="Genomic_DNA"/>
</dbReference>
<dbReference type="InterPro" id="IPR050359">
    <property type="entry name" value="bHLH_transcription_factors"/>
</dbReference>
<reference evidence="3 4" key="1">
    <citation type="submission" date="2019-07" db="EMBL/GenBank/DDBJ databases">
        <title>Annotation for the trematode Paragonimus westermani.</title>
        <authorList>
            <person name="Choi Y.-J."/>
        </authorList>
    </citation>
    <scope>NUCLEOTIDE SEQUENCE [LARGE SCALE GENOMIC DNA]</scope>
    <source>
        <strain evidence="3">180907_Pwestermani</strain>
    </source>
</reference>
<dbReference type="Gene3D" id="4.10.280.10">
    <property type="entry name" value="Helix-loop-helix DNA-binding domain"/>
    <property type="match status" value="1"/>
</dbReference>
<dbReference type="PROSITE" id="PS50888">
    <property type="entry name" value="BHLH"/>
    <property type="match status" value="1"/>
</dbReference>
<dbReference type="GO" id="GO:0007423">
    <property type="term" value="P:sensory organ development"/>
    <property type="evidence" value="ECO:0007669"/>
    <property type="project" value="TreeGrafter"/>
</dbReference>
<proteinExistence type="predicted"/>
<feature type="compositionally biased region" description="Polar residues" evidence="1">
    <location>
        <begin position="55"/>
        <end position="68"/>
    </location>
</feature>
<dbReference type="PANTHER" id="PTHR19290:SF164">
    <property type="entry name" value="BHLH DOMAIN-CONTAINING PROTEIN"/>
    <property type="match status" value="1"/>
</dbReference>
<dbReference type="GO" id="GO:0000981">
    <property type="term" value="F:DNA-binding transcription factor activity, RNA polymerase II-specific"/>
    <property type="evidence" value="ECO:0007669"/>
    <property type="project" value="TreeGrafter"/>
</dbReference>
<protein>
    <recommendedName>
        <fullName evidence="2">BHLH domain-containing protein</fullName>
    </recommendedName>
</protein>
<evidence type="ECO:0000313" key="3">
    <source>
        <dbReference type="EMBL" id="KAF8560695.1"/>
    </source>
</evidence>
<dbReference type="Pfam" id="PF00010">
    <property type="entry name" value="HLH"/>
    <property type="match status" value="1"/>
</dbReference>
<feature type="domain" description="BHLH" evidence="2">
    <location>
        <begin position="84"/>
        <end position="138"/>
    </location>
</feature>